<feature type="domain" description="RNA-binding S4" evidence="8">
    <location>
        <begin position="28"/>
        <end position="92"/>
    </location>
</feature>
<keyword evidence="10" id="KW-1185">Reference proteome</keyword>
<feature type="active site" evidence="5">
    <location>
        <position position="151"/>
    </location>
</feature>
<dbReference type="PROSITE" id="PS50889">
    <property type="entry name" value="S4"/>
    <property type="match status" value="1"/>
</dbReference>
<dbReference type="InterPro" id="IPR002942">
    <property type="entry name" value="S4_RNA-bd"/>
</dbReference>
<evidence type="ECO:0000256" key="2">
    <source>
        <dbReference type="ARBA" id="ARBA00010876"/>
    </source>
</evidence>
<dbReference type="EMBL" id="CP045875">
    <property type="protein sequence ID" value="QGG47959.1"/>
    <property type="molecule type" value="Genomic_DNA"/>
</dbReference>
<dbReference type="GO" id="GO:0120159">
    <property type="term" value="F:rRNA pseudouridine synthase activity"/>
    <property type="evidence" value="ECO:0007669"/>
    <property type="project" value="UniProtKB-ARBA"/>
</dbReference>
<dbReference type="PANTHER" id="PTHR21600">
    <property type="entry name" value="MITOCHONDRIAL RNA PSEUDOURIDINE SYNTHASE"/>
    <property type="match status" value="1"/>
</dbReference>
<evidence type="ECO:0000256" key="6">
    <source>
        <dbReference type="PROSITE-ProRule" id="PRU00182"/>
    </source>
</evidence>
<proteinExistence type="inferred from homology"/>
<dbReference type="InterPro" id="IPR036986">
    <property type="entry name" value="S4_RNA-bd_sf"/>
</dbReference>
<dbReference type="PROSITE" id="PS01129">
    <property type="entry name" value="PSI_RLU"/>
    <property type="match status" value="1"/>
</dbReference>
<dbReference type="SUPFAM" id="SSF55120">
    <property type="entry name" value="Pseudouridine synthase"/>
    <property type="match status" value="1"/>
</dbReference>
<organism evidence="9 10">
    <name type="scientific">Heliorestis convoluta</name>
    <dbReference type="NCBI Taxonomy" id="356322"/>
    <lineage>
        <taxon>Bacteria</taxon>
        <taxon>Bacillati</taxon>
        <taxon>Bacillota</taxon>
        <taxon>Clostridia</taxon>
        <taxon>Eubacteriales</taxon>
        <taxon>Heliobacteriaceae</taxon>
        <taxon>Heliorestis</taxon>
    </lineage>
</organism>
<dbReference type="InterPro" id="IPR050188">
    <property type="entry name" value="RluA_PseudoU_synthase"/>
</dbReference>
<dbReference type="FunFam" id="3.30.2350.10:FF:000006">
    <property type="entry name" value="Pseudouridine synthase"/>
    <property type="match status" value="1"/>
</dbReference>
<dbReference type="SUPFAM" id="SSF55174">
    <property type="entry name" value="Alpha-L RNA-binding motif"/>
    <property type="match status" value="1"/>
</dbReference>
<comment type="catalytic activity">
    <reaction evidence="1 7">
        <text>a uridine in RNA = a pseudouridine in RNA</text>
        <dbReference type="Rhea" id="RHEA:48348"/>
        <dbReference type="Rhea" id="RHEA-COMP:12068"/>
        <dbReference type="Rhea" id="RHEA-COMP:12069"/>
        <dbReference type="ChEBI" id="CHEBI:65314"/>
        <dbReference type="ChEBI" id="CHEBI:65315"/>
    </reaction>
</comment>
<dbReference type="GO" id="GO:0003723">
    <property type="term" value="F:RNA binding"/>
    <property type="evidence" value="ECO:0007669"/>
    <property type="project" value="UniProtKB-KW"/>
</dbReference>
<dbReference type="CDD" id="cd00165">
    <property type="entry name" value="S4"/>
    <property type="match status" value="1"/>
</dbReference>
<evidence type="ECO:0000313" key="9">
    <source>
        <dbReference type="EMBL" id="QGG47959.1"/>
    </source>
</evidence>
<keyword evidence="4 7" id="KW-0413">Isomerase</keyword>
<dbReference type="Pfam" id="PF00849">
    <property type="entry name" value="PseudoU_synth_2"/>
    <property type="match status" value="1"/>
</dbReference>
<dbReference type="CDD" id="cd02869">
    <property type="entry name" value="PseudoU_synth_RluA_like"/>
    <property type="match status" value="1"/>
</dbReference>
<dbReference type="KEGG" id="hcv:FTV88_1861"/>
<sequence length="320" mass="35622">MIDENNWLPDEIEGEVLQIEVTPEEAGSRLDLWLFQKGIAPSRSHGQIWIRDERVTLHGKALKANYKVRSGDQIQVSKSFPQPVAIGPEDIPISIVHEDEDVVVINKPAGLVVHPAEGHHSGTLVNALLYHIKDLSGINGEIRPGIVHRIDKDTSGLLVVAKNDKAHIDLANQVKEHRVQRDYLALVHGIVPAETGRIDAPIGRDPQDRQKMAVISTGKAAVTHFVVKERFPVDAGFSLLQCSLETGRTHQIRVHLAYMGHPVAGDPKYGPRKSAFNLKGQALHAWRLQFQHPRSQEMMTFEAEAPEVLLKLLGKLRQKD</sequence>
<dbReference type="RefSeq" id="WP_243137063.1">
    <property type="nucleotide sequence ID" value="NZ_CP045875.1"/>
</dbReference>
<evidence type="ECO:0000256" key="5">
    <source>
        <dbReference type="PIRSR" id="PIRSR606225-1"/>
    </source>
</evidence>
<evidence type="ECO:0000256" key="1">
    <source>
        <dbReference type="ARBA" id="ARBA00000073"/>
    </source>
</evidence>
<gene>
    <name evidence="9" type="ORF">FTV88_1861</name>
</gene>
<comment type="similarity">
    <text evidence="2 7">Belongs to the pseudouridine synthase RluA family.</text>
</comment>
<dbReference type="Proteomes" id="UP000366051">
    <property type="component" value="Chromosome"/>
</dbReference>
<evidence type="ECO:0000256" key="4">
    <source>
        <dbReference type="ARBA" id="ARBA00023235"/>
    </source>
</evidence>
<evidence type="ECO:0000256" key="7">
    <source>
        <dbReference type="RuleBase" id="RU362028"/>
    </source>
</evidence>
<dbReference type="Gene3D" id="3.10.290.10">
    <property type="entry name" value="RNA-binding S4 domain"/>
    <property type="match status" value="1"/>
</dbReference>
<keyword evidence="3 6" id="KW-0694">RNA-binding</keyword>
<comment type="function">
    <text evidence="7">Responsible for synthesis of pseudouridine from uracil.</text>
</comment>
<dbReference type="EC" id="5.4.99.-" evidence="7"/>
<dbReference type="Pfam" id="PF01479">
    <property type="entry name" value="S4"/>
    <property type="match status" value="1"/>
</dbReference>
<dbReference type="InterPro" id="IPR006225">
    <property type="entry name" value="PsdUridine_synth_RluC/D"/>
</dbReference>
<protein>
    <recommendedName>
        <fullName evidence="7">Pseudouridine synthase</fullName>
        <ecNumber evidence="7">5.4.99.-</ecNumber>
    </recommendedName>
</protein>
<evidence type="ECO:0000259" key="8">
    <source>
        <dbReference type="SMART" id="SM00363"/>
    </source>
</evidence>
<dbReference type="PANTHER" id="PTHR21600:SF44">
    <property type="entry name" value="RIBOSOMAL LARGE SUBUNIT PSEUDOURIDINE SYNTHASE D"/>
    <property type="match status" value="1"/>
</dbReference>
<dbReference type="GO" id="GO:0000455">
    <property type="term" value="P:enzyme-directed rRNA pseudouridine synthesis"/>
    <property type="evidence" value="ECO:0007669"/>
    <property type="project" value="TreeGrafter"/>
</dbReference>
<dbReference type="AlphaFoldDB" id="A0A5Q2N294"/>
<name>A0A5Q2N294_9FIRM</name>
<dbReference type="InterPro" id="IPR020103">
    <property type="entry name" value="PsdUridine_synth_cat_dom_sf"/>
</dbReference>
<dbReference type="InterPro" id="IPR006224">
    <property type="entry name" value="PsdUridine_synth_RluA-like_CS"/>
</dbReference>
<dbReference type="SMART" id="SM00363">
    <property type="entry name" value="S4"/>
    <property type="match status" value="1"/>
</dbReference>
<dbReference type="InterPro" id="IPR006145">
    <property type="entry name" value="PsdUridine_synth_RsuA/RluA"/>
</dbReference>
<accession>A0A5Q2N294</accession>
<evidence type="ECO:0000313" key="10">
    <source>
        <dbReference type="Proteomes" id="UP000366051"/>
    </source>
</evidence>
<reference evidence="10" key="1">
    <citation type="submission" date="2019-11" db="EMBL/GenBank/DDBJ databases">
        <title>Genome sequence of Heliorestis convoluta strain HH, an alkaliphilic and minimalistic phototrophic bacterium from a soda lake in Egypt.</title>
        <authorList>
            <person name="Dewey E.D."/>
            <person name="Stokes L.M."/>
            <person name="Burchell B.M."/>
            <person name="Shaffer K.N."/>
            <person name="Huntington A.M."/>
            <person name="Baker J.M."/>
            <person name="Nadendla S."/>
            <person name="Giglio M.G."/>
            <person name="Touchman J.W."/>
            <person name="Blankenship R.E."/>
            <person name="Madigan M.T."/>
            <person name="Sattley W.M."/>
        </authorList>
    </citation>
    <scope>NUCLEOTIDE SEQUENCE [LARGE SCALE GENOMIC DNA]</scope>
    <source>
        <strain evidence="10">HH</strain>
    </source>
</reference>
<dbReference type="Gene3D" id="3.30.2350.10">
    <property type="entry name" value="Pseudouridine synthase"/>
    <property type="match status" value="1"/>
</dbReference>
<evidence type="ECO:0000256" key="3">
    <source>
        <dbReference type="ARBA" id="ARBA00022884"/>
    </source>
</evidence>
<dbReference type="NCBIfam" id="TIGR00005">
    <property type="entry name" value="rluA_subfam"/>
    <property type="match status" value="1"/>
</dbReference>